<gene>
    <name evidence="2" type="ORF">CEURO_LOCUS4290</name>
</gene>
<dbReference type="NCBIfam" id="TIGR01640">
    <property type="entry name" value="F_box_assoc_1"/>
    <property type="match status" value="1"/>
</dbReference>
<dbReference type="InterPro" id="IPR050796">
    <property type="entry name" value="SCF_F-box_component"/>
</dbReference>
<dbReference type="InterPro" id="IPR001810">
    <property type="entry name" value="F-box_dom"/>
</dbReference>
<dbReference type="Pfam" id="PF00646">
    <property type="entry name" value="F-box"/>
    <property type="match status" value="1"/>
</dbReference>
<dbReference type="PANTHER" id="PTHR31672">
    <property type="entry name" value="BNACNNG10540D PROTEIN"/>
    <property type="match status" value="1"/>
</dbReference>
<dbReference type="SUPFAM" id="SSF81383">
    <property type="entry name" value="F-box domain"/>
    <property type="match status" value="1"/>
</dbReference>
<reference evidence="2" key="1">
    <citation type="submission" date="2022-07" db="EMBL/GenBank/DDBJ databases">
        <authorList>
            <person name="Macas J."/>
            <person name="Novak P."/>
            <person name="Neumann P."/>
        </authorList>
    </citation>
    <scope>NUCLEOTIDE SEQUENCE</scope>
</reference>
<keyword evidence="3" id="KW-1185">Reference proteome</keyword>
<dbReference type="SMART" id="SM00256">
    <property type="entry name" value="FBOX"/>
    <property type="match status" value="1"/>
</dbReference>
<comment type="caution">
    <text evidence="2">The sequence shown here is derived from an EMBL/GenBank/DDBJ whole genome shotgun (WGS) entry which is preliminary data.</text>
</comment>
<dbReference type="Pfam" id="PF08268">
    <property type="entry name" value="FBA_3"/>
    <property type="match status" value="1"/>
</dbReference>
<organism evidence="2 3">
    <name type="scientific">Cuscuta europaea</name>
    <name type="common">European dodder</name>
    <dbReference type="NCBI Taxonomy" id="41803"/>
    <lineage>
        <taxon>Eukaryota</taxon>
        <taxon>Viridiplantae</taxon>
        <taxon>Streptophyta</taxon>
        <taxon>Embryophyta</taxon>
        <taxon>Tracheophyta</taxon>
        <taxon>Spermatophyta</taxon>
        <taxon>Magnoliopsida</taxon>
        <taxon>eudicotyledons</taxon>
        <taxon>Gunneridae</taxon>
        <taxon>Pentapetalae</taxon>
        <taxon>asterids</taxon>
        <taxon>lamiids</taxon>
        <taxon>Solanales</taxon>
        <taxon>Convolvulaceae</taxon>
        <taxon>Cuscuteae</taxon>
        <taxon>Cuscuta</taxon>
        <taxon>Cuscuta subgen. Cuscuta</taxon>
    </lineage>
</organism>
<name>A0A9P1E1P4_CUSEU</name>
<dbReference type="OrthoDB" id="5314306at2759"/>
<evidence type="ECO:0000313" key="3">
    <source>
        <dbReference type="Proteomes" id="UP001152484"/>
    </source>
</evidence>
<dbReference type="InterPro" id="IPR013187">
    <property type="entry name" value="F-box-assoc_dom_typ3"/>
</dbReference>
<dbReference type="AlphaFoldDB" id="A0A9P1E1P4"/>
<dbReference type="InterPro" id="IPR017451">
    <property type="entry name" value="F-box-assoc_interact_dom"/>
</dbReference>
<dbReference type="PANTHER" id="PTHR31672:SF13">
    <property type="entry name" value="F-BOX PROTEIN CPR30-LIKE"/>
    <property type="match status" value="1"/>
</dbReference>
<evidence type="ECO:0000259" key="1">
    <source>
        <dbReference type="SMART" id="SM00256"/>
    </source>
</evidence>
<protein>
    <recommendedName>
        <fullName evidence="1">F-box domain-containing protein</fullName>
    </recommendedName>
</protein>
<sequence length="356" mass="40504">METTTYLPWDLIVQILCRLPVKDLLRCRCLSKLCCSLINCRDFINLHLQHSPESTSQLGFVFGGNTDLCWAALNDLDSFARLTYPIDIGTGISVHGSCNGLLAIRNRSSDMAIWNPSIRRYISLPISDLAQSIPLDQIEIILTGFGHDPVTDDYKLVVLTGFKEPHRGSSLMEFKVYSVNDRSWKIIDDFPKDVSCLYSNGVLVGNTLYFMVLSRANDAFLILAFDLVSETFRRIQLPENCWCEKLMNLEGSLCAVISPDNFPFVQVWRMKEYGVKESWFMLFNLARIYLFPPFRMPIPLFKNGDQVVLHNCEKILVYDTKIRTLIKREAGSGFPEICDAIVCVKSLVGLHFNEST</sequence>
<accession>A0A9P1E1P4</accession>
<dbReference type="Proteomes" id="UP001152484">
    <property type="component" value="Unassembled WGS sequence"/>
</dbReference>
<dbReference type="InterPro" id="IPR036047">
    <property type="entry name" value="F-box-like_dom_sf"/>
</dbReference>
<dbReference type="EMBL" id="CAMAPE010000008">
    <property type="protein sequence ID" value="CAH9072293.1"/>
    <property type="molecule type" value="Genomic_DNA"/>
</dbReference>
<evidence type="ECO:0000313" key="2">
    <source>
        <dbReference type="EMBL" id="CAH9072293.1"/>
    </source>
</evidence>
<feature type="domain" description="F-box" evidence="1">
    <location>
        <begin position="7"/>
        <end position="47"/>
    </location>
</feature>
<proteinExistence type="predicted"/>